<dbReference type="Proteomes" id="UP000000292">
    <property type="component" value="Chromosome"/>
</dbReference>
<evidence type="ECO:0000256" key="4">
    <source>
        <dbReference type="ARBA" id="ARBA00022692"/>
    </source>
</evidence>
<dbReference type="InterPro" id="IPR039421">
    <property type="entry name" value="Type_1_exporter"/>
</dbReference>
<dbReference type="GO" id="GO:0005524">
    <property type="term" value="F:ATP binding"/>
    <property type="evidence" value="ECO:0007669"/>
    <property type="project" value="UniProtKB-KW"/>
</dbReference>
<dbReference type="KEGG" id="aad:TC41_0833"/>
<evidence type="ECO:0000256" key="7">
    <source>
        <dbReference type="ARBA" id="ARBA00022989"/>
    </source>
</evidence>
<dbReference type="PROSITE" id="PS50893">
    <property type="entry name" value="ABC_TRANSPORTER_2"/>
    <property type="match status" value="1"/>
</dbReference>
<protein>
    <submittedName>
        <fullName evidence="13">ABC transporter related protein</fullName>
    </submittedName>
</protein>
<evidence type="ECO:0000259" key="11">
    <source>
        <dbReference type="PROSITE" id="PS50893"/>
    </source>
</evidence>
<evidence type="ECO:0000256" key="10">
    <source>
        <dbReference type="SAM" id="Phobius"/>
    </source>
</evidence>
<dbReference type="PROSITE" id="PS50929">
    <property type="entry name" value="ABC_TM1F"/>
    <property type="match status" value="1"/>
</dbReference>
<keyword evidence="6" id="KW-0067">ATP-binding</keyword>
<keyword evidence="5" id="KW-0547">Nucleotide-binding</keyword>
<evidence type="ECO:0000256" key="8">
    <source>
        <dbReference type="ARBA" id="ARBA00023136"/>
    </source>
</evidence>
<dbReference type="Pfam" id="PF00005">
    <property type="entry name" value="ABC_tran"/>
    <property type="match status" value="1"/>
</dbReference>
<dbReference type="FunFam" id="1.20.1560.10:FF:000011">
    <property type="entry name" value="Multidrug ABC transporter ATP-binding protein"/>
    <property type="match status" value="1"/>
</dbReference>
<dbReference type="Gene3D" id="1.20.1560.10">
    <property type="entry name" value="ABC transporter type 1, transmembrane domain"/>
    <property type="match status" value="1"/>
</dbReference>
<dbReference type="SUPFAM" id="SSF90123">
    <property type="entry name" value="ABC transporter transmembrane region"/>
    <property type="match status" value="1"/>
</dbReference>
<dbReference type="GO" id="GO:0005886">
    <property type="term" value="C:plasma membrane"/>
    <property type="evidence" value="ECO:0007669"/>
    <property type="project" value="UniProtKB-SubCell"/>
</dbReference>
<keyword evidence="3" id="KW-1003">Cell membrane</keyword>
<evidence type="ECO:0000256" key="9">
    <source>
        <dbReference type="SAM" id="MobiDB-lite"/>
    </source>
</evidence>
<keyword evidence="7 10" id="KW-1133">Transmembrane helix</keyword>
<feature type="region of interest" description="Disordered" evidence="9">
    <location>
        <begin position="656"/>
        <end position="687"/>
    </location>
</feature>
<dbReference type="Gene3D" id="3.40.50.300">
    <property type="entry name" value="P-loop containing nucleotide triphosphate hydrolases"/>
    <property type="match status" value="1"/>
</dbReference>
<dbReference type="STRING" id="1048834.TC41_0833"/>
<evidence type="ECO:0000313" key="14">
    <source>
        <dbReference type="Proteomes" id="UP000000292"/>
    </source>
</evidence>
<accession>F8IF05</accession>
<dbReference type="InterPro" id="IPR036640">
    <property type="entry name" value="ABC1_TM_sf"/>
</dbReference>
<evidence type="ECO:0000256" key="1">
    <source>
        <dbReference type="ARBA" id="ARBA00004651"/>
    </source>
</evidence>
<feature type="transmembrane region" description="Helical" evidence="10">
    <location>
        <begin position="136"/>
        <end position="154"/>
    </location>
</feature>
<dbReference type="SUPFAM" id="SSF52540">
    <property type="entry name" value="P-loop containing nucleoside triphosphate hydrolases"/>
    <property type="match status" value="1"/>
</dbReference>
<reference evidence="14" key="2">
    <citation type="submission" date="2011-06" db="EMBL/GenBank/DDBJ databases">
        <title>The complete genome sequence of Alicyclobacillus acidocaldarius sp. Tc-4-1.</title>
        <authorList>
            <person name="Chen Y."/>
            <person name="He Y."/>
            <person name="Dong Z."/>
            <person name="Hu S."/>
        </authorList>
    </citation>
    <scope>NUCLEOTIDE SEQUENCE [LARGE SCALE GENOMIC DNA]</scope>
    <source>
        <strain evidence="14">Tc-4-1</strain>
    </source>
</reference>
<evidence type="ECO:0000256" key="5">
    <source>
        <dbReference type="ARBA" id="ARBA00022741"/>
    </source>
</evidence>
<evidence type="ECO:0000259" key="12">
    <source>
        <dbReference type="PROSITE" id="PS50929"/>
    </source>
</evidence>
<dbReference type="PROSITE" id="PS00211">
    <property type="entry name" value="ABC_TRANSPORTER_1"/>
    <property type="match status" value="1"/>
</dbReference>
<reference evidence="13 14" key="1">
    <citation type="journal article" date="2011" name="J. Bacteriol.">
        <title>Complete Genome Sequence of Alicyclobacillus acidocaldarius Strain Tc-4-1.</title>
        <authorList>
            <person name="Chen Y."/>
            <person name="He Y."/>
            <person name="Zhang B."/>
            <person name="Yang J."/>
            <person name="Li W."/>
            <person name="Dong Z."/>
            <person name="Hu S."/>
        </authorList>
    </citation>
    <scope>NUCLEOTIDE SEQUENCE [LARGE SCALE GENOMIC DNA]</scope>
    <source>
        <strain evidence="13 14">Tc-4-1</strain>
    </source>
</reference>
<feature type="compositionally biased region" description="Acidic residues" evidence="9">
    <location>
        <begin position="660"/>
        <end position="671"/>
    </location>
</feature>
<dbReference type="GO" id="GO:0015421">
    <property type="term" value="F:ABC-type oligopeptide transporter activity"/>
    <property type="evidence" value="ECO:0007669"/>
    <property type="project" value="TreeGrafter"/>
</dbReference>
<feature type="domain" description="ABC transmembrane type-1" evidence="12">
    <location>
        <begin position="97"/>
        <end position="380"/>
    </location>
</feature>
<dbReference type="SMART" id="SM00382">
    <property type="entry name" value="AAA"/>
    <property type="match status" value="1"/>
</dbReference>
<feature type="transmembrane region" description="Helical" evidence="10">
    <location>
        <begin position="357"/>
        <end position="377"/>
    </location>
</feature>
<dbReference type="InterPro" id="IPR003593">
    <property type="entry name" value="AAA+_ATPase"/>
</dbReference>
<dbReference type="PANTHER" id="PTHR43394">
    <property type="entry name" value="ATP-DEPENDENT PERMEASE MDL1, MITOCHONDRIAL"/>
    <property type="match status" value="1"/>
</dbReference>
<sequence length="687" mass="76810">MFNSDSLHGRGEVEARGSDDEATRQPIRAFICGSTSSRERHVGRWRELHRRLAPTHSTLGLGMPRGHAFLRLGGLFVFQVLWKLRHFFWEERKRYGIAVGLLLFLNVVDVIPPYLIGRAIDLMSQHGMTLRALAELVGALLLTIVVSYVCGVTWQYQLYSGARTLELSLRRRLMEHFLKMTPPFFEQNRTGDLMARSTNDLNAVMQTAGFGILTLIDSTTYSATILVTMAVLDGWKLTLFALVPMPFIALAMTKFGQMLHDRFERAQDAFGDMNDRVLETVAGIRVVRAYAQEQNEERRFAETMADVYRKNIAVAKIDALFDPTISLLVGVTYLIGLGYGTYLVFQSQLTVGQLTSFNVYLGMLIWPMLAFGQLINIMQRGNASLDRVNETLAYEPDVVDADGAVEVARIDEIRFEGYSFRYPSSERDNLVDIDLVIRRGQTLGIVGRTGSGKSTLVKQLLREYPVGHRGRLLVNGLLIQDVRIDALHRLVGYVPQNPMLFSRSVRDNVRFAKHDATDEEVLRALHLAGFAEDIPRLPDGLDTLVGERGISLSGGQKQRIALARALILDPDLLILDDAMSAVDARTEAHILRSIRRVRQGRTTLIVSHRMSAVQHADWIVVLDEGRIAEAGTFQDLMRLGGWYAKQYLHQQAFGEASGDLAEDAETPEEDAPGAQPSLAGADRGDVR</sequence>
<keyword evidence="8 10" id="KW-0472">Membrane</keyword>
<dbReference type="InterPro" id="IPR003439">
    <property type="entry name" value="ABC_transporter-like_ATP-bd"/>
</dbReference>
<dbReference type="CDD" id="cd18541">
    <property type="entry name" value="ABC_6TM_TmrB_like"/>
    <property type="match status" value="1"/>
</dbReference>
<dbReference type="PATRIC" id="fig|1048834.4.peg.789"/>
<feature type="domain" description="ABC transporter" evidence="11">
    <location>
        <begin position="413"/>
        <end position="649"/>
    </location>
</feature>
<feature type="compositionally biased region" description="Basic and acidic residues" evidence="9">
    <location>
        <begin position="7"/>
        <end position="22"/>
    </location>
</feature>
<proteinExistence type="predicted"/>
<feature type="transmembrane region" description="Helical" evidence="10">
    <location>
        <begin position="96"/>
        <end position="116"/>
    </location>
</feature>
<dbReference type="FunFam" id="3.40.50.300:FF:000221">
    <property type="entry name" value="Multidrug ABC transporter ATP-binding protein"/>
    <property type="match status" value="1"/>
</dbReference>
<organism evidence="13 14">
    <name type="scientific">Alicyclobacillus acidocaldarius (strain Tc-4-1)</name>
    <name type="common">Bacillus acidocaldarius</name>
    <dbReference type="NCBI Taxonomy" id="1048834"/>
    <lineage>
        <taxon>Bacteria</taxon>
        <taxon>Bacillati</taxon>
        <taxon>Bacillota</taxon>
        <taxon>Bacilli</taxon>
        <taxon>Bacillales</taxon>
        <taxon>Alicyclobacillaceae</taxon>
        <taxon>Alicyclobacillus</taxon>
    </lineage>
</organism>
<feature type="transmembrane region" description="Helical" evidence="10">
    <location>
        <begin position="325"/>
        <end position="345"/>
    </location>
</feature>
<feature type="transmembrane region" description="Helical" evidence="10">
    <location>
        <begin position="237"/>
        <end position="255"/>
    </location>
</feature>
<dbReference type="InterPro" id="IPR017871">
    <property type="entry name" value="ABC_transporter-like_CS"/>
</dbReference>
<evidence type="ECO:0000256" key="6">
    <source>
        <dbReference type="ARBA" id="ARBA00022840"/>
    </source>
</evidence>
<dbReference type="eggNOG" id="COG1132">
    <property type="taxonomic scope" value="Bacteria"/>
</dbReference>
<dbReference type="PANTHER" id="PTHR43394:SF1">
    <property type="entry name" value="ATP-BINDING CASSETTE SUB-FAMILY B MEMBER 10, MITOCHONDRIAL"/>
    <property type="match status" value="1"/>
</dbReference>
<keyword evidence="2" id="KW-0813">Transport</keyword>
<evidence type="ECO:0000256" key="2">
    <source>
        <dbReference type="ARBA" id="ARBA00022448"/>
    </source>
</evidence>
<evidence type="ECO:0000256" key="3">
    <source>
        <dbReference type="ARBA" id="ARBA00022475"/>
    </source>
</evidence>
<dbReference type="InterPro" id="IPR027417">
    <property type="entry name" value="P-loop_NTPase"/>
</dbReference>
<name>F8IF05_ALIAT</name>
<evidence type="ECO:0000313" key="13">
    <source>
        <dbReference type="EMBL" id="AEJ42788.1"/>
    </source>
</evidence>
<dbReference type="GO" id="GO:0016887">
    <property type="term" value="F:ATP hydrolysis activity"/>
    <property type="evidence" value="ECO:0007669"/>
    <property type="project" value="InterPro"/>
</dbReference>
<dbReference type="AlphaFoldDB" id="F8IF05"/>
<dbReference type="EMBL" id="CP002902">
    <property type="protein sequence ID" value="AEJ42788.1"/>
    <property type="molecule type" value="Genomic_DNA"/>
</dbReference>
<dbReference type="HOGENOM" id="CLU_000604_84_3_9"/>
<comment type="subcellular location">
    <subcellularLocation>
        <location evidence="1">Cell membrane</location>
        <topology evidence="1">Multi-pass membrane protein</topology>
    </subcellularLocation>
</comment>
<feature type="transmembrane region" description="Helical" evidence="10">
    <location>
        <begin position="210"/>
        <end position="231"/>
    </location>
</feature>
<feature type="region of interest" description="Disordered" evidence="9">
    <location>
        <begin position="1"/>
        <end position="22"/>
    </location>
</feature>
<keyword evidence="4 10" id="KW-0812">Transmembrane</keyword>
<dbReference type="Pfam" id="PF00664">
    <property type="entry name" value="ABC_membrane"/>
    <property type="match status" value="1"/>
</dbReference>
<dbReference type="InterPro" id="IPR011527">
    <property type="entry name" value="ABC1_TM_dom"/>
</dbReference>
<gene>
    <name evidence="13" type="ordered locus">TC41_0833</name>
</gene>